<name>A0A0C3CKQ9_HEBCY</name>
<dbReference type="EMBL" id="KN831768">
    <property type="protein sequence ID" value="KIM49280.1"/>
    <property type="molecule type" value="Genomic_DNA"/>
</dbReference>
<evidence type="ECO:0000256" key="5">
    <source>
        <dbReference type="ARBA" id="ARBA00023274"/>
    </source>
</evidence>
<evidence type="ECO:0000313" key="9">
    <source>
        <dbReference type="Proteomes" id="UP000053424"/>
    </source>
</evidence>
<reference evidence="8 9" key="1">
    <citation type="submission" date="2014-04" db="EMBL/GenBank/DDBJ databases">
        <authorList>
            <consortium name="DOE Joint Genome Institute"/>
            <person name="Kuo A."/>
            <person name="Gay G."/>
            <person name="Dore J."/>
            <person name="Kohler A."/>
            <person name="Nagy L.G."/>
            <person name="Floudas D."/>
            <person name="Copeland A."/>
            <person name="Barry K.W."/>
            <person name="Cichocki N."/>
            <person name="Veneault-Fourrey C."/>
            <person name="LaButti K."/>
            <person name="Lindquist E.A."/>
            <person name="Lipzen A."/>
            <person name="Lundell T."/>
            <person name="Morin E."/>
            <person name="Murat C."/>
            <person name="Sun H."/>
            <person name="Tunlid A."/>
            <person name="Henrissat B."/>
            <person name="Grigoriev I.V."/>
            <person name="Hibbett D.S."/>
            <person name="Martin F."/>
            <person name="Nordberg H.P."/>
            <person name="Cantor M.N."/>
            <person name="Hua S.X."/>
        </authorList>
    </citation>
    <scope>NUCLEOTIDE SEQUENCE [LARGE SCALE GENOMIC DNA]</scope>
    <source>
        <strain evidence="9">h7</strain>
    </source>
</reference>
<gene>
    <name evidence="8" type="ORF">M413DRAFT_438461</name>
</gene>
<dbReference type="OrthoDB" id="19439at2759"/>
<dbReference type="PANTHER" id="PTHR13477:SF0">
    <property type="entry name" value="LARGE RIBOSOMAL SUBUNIT PROTEIN ML49"/>
    <property type="match status" value="1"/>
</dbReference>
<proteinExistence type="inferred from homology"/>
<organism evidence="8 9">
    <name type="scientific">Hebeloma cylindrosporum</name>
    <dbReference type="NCBI Taxonomy" id="76867"/>
    <lineage>
        <taxon>Eukaryota</taxon>
        <taxon>Fungi</taxon>
        <taxon>Dikarya</taxon>
        <taxon>Basidiomycota</taxon>
        <taxon>Agaricomycotina</taxon>
        <taxon>Agaricomycetes</taxon>
        <taxon>Agaricomycetidae</taxon>
        <taxon>Agaricales</taxon>
        <taxon>Agaricineae</taxon>
        <taxon>Hymenogastraceae</taxon>
        <taxon>Hebeloma</taxon>
    </lineage>
</organism>
<dbReference type="Proteomes" id="UP000053424">
    <property type="component" value="Unassembled WGS sequence"/>
</dbReference>
<evidence type="ECO:0000256" key="4">
    <source>
        <dbReference type="ARBA" id="ARBA00023128"/>
    </source>
</evidence>
<keyword evidence="4" id="KW-0496">Mitochondrion</keyword>
<dbReference type="Gene3D" id="3.30.780.10">
    <property type="entry name" value="SUI1-like domain"/>
    <property type="match status" value="1"/>
</dbReference>
<dbReference type="HOGENOM" id="CLU_1963785_0_0_1"/>
<reference evidence="9" key="2">
    <citation type="submission" date="2015-01" db="EMBL/GenBank/DDBJ databases">
        <title>Evolutionary Origins and Diversification of the Mycorrhizal Mutualists.</title>
        <authorList>
            <consortium name="DOE Joint Genome Institute"/>
            <consortium name="Mycorrhizal Genomics Consortium"/>
            <person name="Kohler A."/>
            <person name="Kuo A."/>
            <person name="Nagy L.G."/>
            <person name="Floudas D."/>
            <person name="Copeland A."/>
            <person name="Barry K.W."/>
            <person name="Cichocki N."/>
            <person name="Veneault-Fourrey C."/>
            <person name="LaButti K."/>
            <person name="Lindquist E.A."/>
            <person name="Lipzen A."/>
            <person name="Lundell T."/>
            <person name="Morin E."/>
            <person name="Murat C."/>
            <person name="Riley R."/>
            <person name="Ohm R."/>
            <person name="Sun H."/>
            <person name="Tunlid A."/>
            <person name="Henrissat B."/>
            <person name="Grigoriev I.V."/>
            <person name="Hibbett D.S."/>
            <person name="Martin F."/>
        </authorList>
    </citation>
    <scope>NUCLEOTIDE SEQUENCE [LARGE SCALE GENOMIC DNA]</scope>
    <source>
        <strain evidence="9">h7</strain>
    </source>
</reference>
<evidence type="ECO:0000256" key="1">
    <source>
        <dbReference type="ARBA" id="ARBA00004173"/>
    </source>
</evidence>
<evidence type="ECO:0000256" key="6">
    <source>
        <dbReference type="ARBA" id="ARBA00035191"/>
    </source>
</evidence>
<evidence type="ECO:0000256" key="7">
    <source>
        <dbReference type="SAM" id="MobiDB-lite"/>
    </source>
</evidence>
<dbReference type="PANTHER" id="PTHR13477">
    <property type="entry name" value="MITOCHONDRIAL 39S RIBOSOMAL PROTEIN L49"/>
    <property type="match status" value="1"/>
</dbReference>
<keyword evidence="5" id="KW-0687">Ribonucleoprotein</keyword>
<dbReference type="GO" id="GO:0005762">
    <property type="term" value="C:mitochondrial large ribosomal subunit"/>
    <property type="evidence" value="ECO:0007669"/>
    <property type="project" value="TreeGrafter"/>
</dbReference>
<dbReference type="STRING" id="686832.A0A0C3CKQ9"/>
<keyword evidence="3" id="KW-0689">Ribosomal protein</keyword>
<dbReference type="InterPro" id="IPR007740">
    <property type="entry name" value="Ribosomal_mL49"/>
</dbReference>
<accession>A0A0C3CKQ9</accession>
<protein>
    <recommendedName>
        <fullName evidence="6">Large ribosomal subunit protein mL49</fullName>
    </recommendedName>
</protein>
<evidence type="ECO:0000256" key="2">
    <source>
        <dbReference type="ARBA" id="ARBA00005677"/>
    </source>
</evidence>
<comment type="subcellular location">
    <subcellularLocation>
        <location evidence="1">Mitochondrion</location>
    </subcellularLocation>
</comment>
<evidence type="ECO:0000313" key="8">
    <source>
        <dbReference type="EMBL" id="KIM49280.1"/>
    </source>
</evidence>
<evidence type="ECO:0000256" key="3">
    <source>
        <dbReference type="ARBA" id="ARBA00022980"/>
    </source>
</evidence>
<dbReference type="AlphaFoldDB" id="A0A0C3CKQ9"/>
<dbReference type="GO" id="GO:0003735">
    <property type="term" value="F:structural constituent of ribosome"/>
    <property type="evidence" value="ECO:0007669"/>
    <property type="project" value="InterPro"/>
</dbReference>
<sequence length="139" mass="15275">MLGLLARQAAFHIPRNARRLSEVVVASSLASGSTVAHPPHPTSSSSPSKTHSYFVPRNTKGNLPVYTDVRNAGGRYLVLIRNVEGNVSALAKDLSNSLFEQDSDAAARLKIQINQSKHLTITGGRWKNEVLEWLRREGF</sequence>
<comment type="similarity">
    <text evidence="2">Belongs to the mitochondrion-specific ribosomal protein mL49 family.</text>
</comment>
<feature type="region of interest" description="Disordered" evidence="7">
    <location>
        <begin position="31"/>
        <end position="51"/>
    </location>
</feature>
<keyword evidence="9" id="KW-1185">Reference proteome</keyword>
<dbReference type="GO" id="GO:0006412">
    <property type="term" value="P:translation"/>
    <property type="evidence" value="ECO:0007669"/>
    <property type="project" value="InterPro"/>
</dbReference>
<dbReference type="Pfam" id="PF05046">
    <property type="entry name" value="Img2"/>
    <property type="match status" value="1"/>
</dbReference>